<evidence type="ECO:0000313" key="2">
    <source>
        <dbReference type="EMBL" id="AGA27596.1"/>
    </source>
</evidence>
<feature type="region of interest" description="Disordered" evidence="1">
    <location>
        <begin position="72"/>
        <end position="113"/>
    </location>
</feature>
<name>L0DG06_SINAD</name>
<dbReference type="RefSeq" id="WP_015246742.1">
    <property type="nucleotide sequence ID" value="NC_019892.1"/>
</dbReference>
<keyword evidence="3" id="KW-1185">Reference proteome</keyword>
<feature type="compositionally biased region" description="Pro residues" evidence="1">
    <location>
        <begin position="78"/>
        <end position="87"/>
    </location>
</feature>
<dbReference type="AlphaFoldDB" id="L0DG06"/>
<accession>L0DG06</accession>
<evidence type="ECO:0000256" key="1">
    <source>
        <dbReference type="SAM" id="MobiDB-lite"/>
    </source>
</evidence>
<protein>
    <submittedName>
        <fullName evidence="2">Uncharacterized protein</fullName>
    </submittedName>
</protein>
<dbReference type="eggNOG" id="ENOG502ZFHH">
    <property type="taxonomic scope" value="Bacteria"/>
</dbReference>
<reference evidence="2 3" key="1">
    <citation type="submission" date="2012-02" db="EMBL/GenBank/DDBJ databases">
        <title>Complete sequence of chromosome of Singulisphaera acidiphila DSM 18658.</title>
        <authorList>
            <consortium name="US DOE Joint Genome Institute (JGI-PGF)"/>
            <person name="Lucas S."/>
            <person name="Copeland A."/>
            <person name="Lapidus A."/>
            <person name="Glavina del Rio T."/>
            <person name="Dalin E."/>
            <person name="Tice H."/>
            <person name="Bruce D."/>
            <person name="Goodwin L."/>
            <person name="Pitluck S."/>
            <person name="Peters L."/>
            <person name="Ovchinnikova G."/>
            <person name="Chertkov O."/>
            <person name="Kyrpides N."/>
            <person name="Mavromatis K."/>
            <person name="Ivanova N."/>
            <person name="Brettin T."/>
            <person name="Detter J.C."/>
            <person name="Han C."/>
            <person name="Larimer F."/>
            <person name="Land M."/>
            <person name="Hauser L."/>
            <person name="Markowitz V."/>
            <person name="Cheng J.-F."/>
            <person name="Hugenholtz P."/>
            <person name="Woyke T."/>
            <person name="Wu D."/>
            <person name="Tindall B."/>
            <person name="Pomrenke H."/>
            <person name="Brambilla E."/>
            <person name="Klenk H.-P."/>
            <person name="Eisen J.A."/>
        </authorList>
    </citation>
    <scope>NUCLEOTIDE SEQUENCE [LARGE SCALE GENOMIC DNA]</scope>
    <source>
        <strain evidence="3">ATCC BAA-1392 / DSM 18658 / VKM B-2454 / MOB10</strain>
    </source>
</reference>
<dbReference type="OrthoDB" id="9933440at2"/>
<dbReference type="HOGENOM" id="CLU_2131862_0_0_0"/>
<feature type="compositionally biased region" description="Basic residues" evidence="1">
    <location>
        <begin position="88"/>
        <end position="97"/>
    </location>
</feature>
<evidence type="ECO:0000313" key="3">
    <source>
        <dbReference type="Proteomes" id="UP000010798"/>
    </source>
</evidence>
<sequence length="113" mass="12696">MPDRLFNKYRAAIEVLQSGRDVLVEGLANEILEQGEDLIEGGFLFNEFLETQGTRLHFLGLLVSQLEQSAEMLEEAHIPPPPPPPKASPKRRPRAKAKKLEQQTPKKGSTDEH</sequence>
<dbReference type="EMBL" id="CP003364">
    <property type="protein sequence ID" value="AGA27596.1"/>
    <property type="molecule type" value="Genomic_DNA"/>
</dbReference>
<dbReference type="Proteomes" id="UP000010798">
    <property type="component" value="Chromosome"/>
</dbReference>
<gene>
    <name evidence="2" type="ordered locus">Sinac_3329</name>
</gene>
<organism evidence="2 3">
    <name type="scientific">Singulisphaera acidiphila (strain ATCC BAA-1392 / DSM 18658 / VKM B-2454 / MOB10)</name>
    <dbReference type="NCBI Taxonomy" id="886293"/>
    <lineage>
        <taxon>Bacteria</taxon>
        <taxon>Pseudomonadati</taxon>
        <taxon>Planctomycetota</taxon>
        <taxon>Planctomycetia</taxon>
        <taxon>Isosphaerales</taxon>
        <taxon>Isosphaeraceae</taxon>
        <taxon>Singulisphaera</taxon>
    </lineage>
</organism>
<proteinExistence type="predicted"/>
<dbReference type="STRING" id="886293.Sinac_3329"/>
<dbReference type="KEGG" id="saci:Sinac_3329"/>